<dbReference type="Proteomes" id="UP000054097">
    <property type="component" value="Unassembled WGS sequence"/>
</dbReference>
<evidence type="ECO:0000313" key="3">
    <source>
        <dbReference type="Proteomes" id="UP000054097"/>
    </source>
</evidence>
<evidence type="ECO:0000313" key="2">
    <source>
        <dbReference type="EMBL" id="KIM23693.1"/>
    </source>
</evidence>
<reference evidence="2 3" key="1">
    <citation type="submission" date="2014-04" db="EMBL/GenBank/DDBJ databases">
        <authorList>
            <consortium name="DOE Joint Genome Institute"/>
            <person name="Kuo A."/>
            <person name="Zuccaro A."/>
            <person name="Kohler A."/>
            <person name="Nagy L.G."/>
            <person name="Floudas D."/>
            <person name="Copeland A."/>
            <person name="Barry K.W."/>
            <person name="Cichocki N."/>
            <person name="Veneault-Fourrey C."/>
            <person name="LaButti K."/>
            <person name="Lindquist E.A."/>
            <person name="Lipzen A."/>
            <person name="Lundell T."/>
            <person name="Morin E."/>
            <person name="Murat C."/>
            <person name="Sun H."/>
            <person name="Tunlid A."/>
            <person name="Henrissat B."/>
            <person name="Grigoriev I.V."/>
            <person name="Hibbett D.S."/>
            <person name="Martin F."/>
            <person name="Nordberg H.P."/>
            <person name="Cantor M.N."/>
            <person name="Hua S.X."/>
        </authorList>
    </citation>
    <scope>NUCLEOTIDE SEQUENCE [LARGE SCALE GENOMIC DNA]</scope>
    <source>
        <strain evidence="2 3">MAFF 305830</strain>
    </source>
</reference>
<feature type="compositionally biased region" description="Polar residues" evidence="1">
    <location>
        <begin position="1"/>
        <end position="13"/>
    </location>
</feature>
<proteinExistence type="predicted"/>
<feature type="compositionally biased region" description="Polar residues" evidence="1">
    <location>
        <begin position="26"/>
        <end position="42"/>
    </location>
</feature>
<accession>A0A0C2WBA7</accession>
<organism evidence="2 3">
    <name type="scientific">Serendipita vermifera MAFF 305830</name>
    <dbReference type="NCBI Taxonomy" id="933852"/>
    <lineage>
        <taxon>Eukaryota</taxon>
        <taxon>Fungi</taxon>
        <taxon>Dikarya</taxon>
        <taxon>Basidiomycota</taxon>
        <taxon>Agaricomycotina</taxon>
        <taxon>Agaricomycetes</taxon>
        <taxon>Sebacinales</taxon>
        <taxon>Serendipitaceae</taxon>
        <taxon>Serendipita</taxon>
    </lineage>
</organism>
<gene>
    <name evidence="2" type="ORF">M408DRAFT_332186</name>
</gene>
<feature type="region of interest" description="Disordered" evidence="1">
    <location>
        <begin position="1"/>
        <end position="43"/>
    </location>
</feature>
<dbReference type="HOGENOM" id="CLU_2051091_0_0_1"/>
<evidence type="ECO:0000256" key="1">
    <source>
        <dbReference type="SAM" id="MobiDB-lite"/>
    </source>
</evidence>
<dbReference type="EMBL" id="KN824333">
    <property type="protein sequence ID" value="KIM23693.1"/>
    <property type="molecule type" value="Genomic_DNA"/>
</dbReference>
<keyword evidence="3" id="KW-1185">Reference proteome</keyword>
<protein>
    <submittedName>
        <fullName evidence="2">Uncharacterized protein</fullName>
    </submittedName>
</protein>
<sequence length="120" mass="13314">MQSNDSNQGTTRTPIFDEGKAGLGQDDTQSTVSPYTSHTAQPNDRMEINMLNELYRLPVDNEQEWERLTTQHRAVRIALGGLYPTPETVRAVLNPQEGVTKEYWTSVSALLSTGCGSGVW</sequence>
<reference evidence="3" key="2">
    <citation type="submission" date="2015-01" db="EMBL/GenBank/DDBJ databases">
        <title>Evolutionary Origins and Diversification of the Mycorrhizal Mutualists.</title>
        <authorList>
            <consortium name="DOE Joint Genome Institute"/>
            <consortium name="Mycorrhizal Genomics Consortium"/>
            <person name="Kohler A."/>
            <person name="Kuo A."/>
            <person name="Nagy L.G."/>
            <person name="Floudas D."/>
            <person name="Copeland A."/>
            <person name="Barry K.W."/>
            <person name="Cichocki N."/>
            <person name="Veneault-Fourrey C."/>
            <person name="LaButti K."/>
            <person name="Lindquist E.A."/>
            <person name="Lipzen A."/>
            <person name="Lundell T."/>
            <person name="Morin E."/>
            <person name="Murat C."/>
            <person name="Riley R."/>
            <person name="Ohm R."/>
            <person name="Sun H."/>
            <person name="Tunlid A."/>
            <person name="Henrissat B."/>
            <person name="Grigoriev I.V."/>
            <person name="Hibbett D.S."/>
            <person name="Martin F."/>
        </authorList>
    </citation>
    <scope>NUCLEOTIDE SEQUENCE [LARGE SCALE GENOMIC DNA]</scope>
    <source>
        <strain evidence="3">MAFF 305830</strain>
    </source>
</reference>
<name>A0A0C2WBA7_SERVB</name>
<dbReference type="OrthoDB" id="2013972at2759"/>
<dbReference type="AlphaFoldDB" id="A0A0C2WBA7"/>